<name>A0AAV1X5M3_LUPLU</name>
<reference evidence="1 2" key="1">
    <citation type="submission" date="2024-03" db="EMBL/GenBank/DDBJ databases">
        <authorList>
            <person name="Martinez-Hernandez J."/>
        </authorList>
    </citation>
    <scope>NUCLEOTIDE SEQUENCE [LARGE SCALE GENOMIC DNA]</scope>
</reference>
<evidence type="ECO:0000313" key="2">
    <source>
        <dbReference type="Proteomes" id="UP001497480"/>
    </source>
</evidence>
<dbReference type="PANTHER" id="PTHR34538">
    <property type="entry name" value="EXPRESSED PROTEIN"/>
    <property type="match status" value="1"/>
</dbReference>
<protein>
    <submittedName>
        <fullName evidence="1">Uncharacterized protein</fullName>
    </submittedName>
</protein>
<dbReference type="PANTHER" id="PTHR34538:SF4">
    <property type="entry name" value="EXPRESSED PROTEIN"/>
    <property type="match status" value="1"/>
</dbReference>
<accession>A0AAV1X5M3</accession>
<sequence>MKISKPFCFHKKMRVSSTVILGGNVQRRVPFGFSSASLVLRYVLCKLKNHWKQVLGLKKRNSQIQYSYDIHSYCLNFDDAPSNYHIQSHVC</sequence>
<proteinExistence type="predicted"/>
<keyword evidence="2" id="KW-1185">Reference proteome</keyword>
<evidence type="ECO:0000313" key="1">
    <source>
        <dbReference type="EMBL" id="CAL0316862.1"/>
    </source>
</evidence>
<gene>
    <name evidence="1" type="ORF">LLUT_LOCUS17922</name>
</gene>
<dbReference type="Proteomes" id="UP001497480">
    <property type="component" value="Unassembled WGS sequence"/>
</dbReference>
<organism evidence="1 2">
    <name type="scientific">Lupinus luteus</name>
    <name type="common">European yellow lupine</name>
    <dbReference type="NCBI Taxonomy" id="3873"/>
    <lineage>
        <taxon>Eukaryota</taxon>
        <taxon>Viridiplantae</taxon>
        <taxon>Streptophyta</taxon>
        <taxon>Embryophyta</taxon>
        <taxon>Tracheophyta</taxon>
        <taxon>Spermatophyta</taxon>
        <taxon>Magnoliopsida</taxon>
        <taxon>eudicotyledons</taxon>
        <taxon>Gunneridae</taxon>
        <taxon>Pentapetalae</taxon>
        <taxon>rosids</taxon>
        <taxon>fabids</taxon>
        <taxon>Fabales</taxon>
        <taxon>Fabaceae</taxon>
        <taxon>Papilionoideae</taxon>
        <taxon>50 kb inversion clade</taxon>
        <taxon>genistoids sensu lato</taxon>
        <taxon>core genistoids</taxon>
        <taxon>Genisteae</taxon>
        <taxon>Lupinus</taxon>
    </lineage>
</organism>
<dbReference type="EMBL" id="CAXHTB010000012">
    <property type="protein sequence ID" value="CAL0316862.1"/>
    <property type="molecule type" value="Genomic_DNA"/>
</dbReference>
<dbReference type="AlphaFoldDB" id="A0AAV1X5M3"/>
<comment type="caution">
    <text evidence="1">The sequence shown here is derived from an EMBL/GenBank/DDBJ whole genome shotgun (WGS) entry which is preliminary data.</text>
</comment>